<dbReference type="RefSeq" id="WP_260994803.1">
    <property type="nucleotide sequence ID" value="NZ_JAODWD010000005.1"/>
</dbReference>
<dbReference type="PANTHER" id="PTHR42879">
    <property type="entry name" value="3-OXOACYL-(ACYL-CARRIER-PROTEIN) REDUCTASE"/>
    <property type="match status" value="1"/>
</dbReference>
<comment type="catalytic activity">
    <reaction evidence="5">
        <text>a (3R)-hydroxyacyl-[ACP] + NADP(+) = a 3-oxoacyl-[ACP] + NADPH + H(+)</text>
        <dbReference type="Rhea" id="RHEA:17397"/>
        <dbReference type="Rhea" id="RHEA-COMP:9916"/>
        <dbReference type="Rhea" id="RHEA-COMP:9945"/>
        <dbReference type="ChEBI" id="CHEBI:15378"/>
        <dbReference type="ChEBI" id="CHEBI:57783"/>
        <dbReference type="ChEBI" id="CHEBI:58349"/>
        <dbReference type="ChEBI" id="CHEBI:78776"/>
        <dbReference type="ChEBI" id="CHEBI:78827"/>
        <dbReference type="EC" id="1.1.1.100"/>
    </reaction>
    <physiologicalReaction direction="right-to-left" evidence="5">
        <dbReference type="Rhea" id="RHEA:17399"/>
    </physiologicalReaction>
</comment>
<keyword evidence="8" id="KW-1185">Reference proteome</keyword>
<evidence type="ECO:0000256" key="4">
    <source>
        <dbReference type="ARBA" id="ARBA00040781"/>
    </source>
</evidence>
<dbReference type="InterPro" id="IPR057326">
    <property type="entry name" value="KR_dom"/>
</dbReference>
<comment type="subcellular location">
    <subcellularLocation>
        <location evidence="1">Secreted</location>
        <location evidence="1">Cell wall</location>
    </subcellularLocation>
</comment>
<gene>
    <name evidence="7" type="ORF">N4S67_20185</name>
</gene>
<comment type="caution">
    <text evidence="7">The sequence shown here is derived from an EMBL/GenBank/DDBJ whole genome shotgun (WGS) entry which is preliminary data.</text>
</comment>
<dbReference type="Proteomes" id="UP001206639">
    <property type="component" value="Unassembled WGS sequence"/>
</dbReference>
<dbReference type="PRINTS" id="PR00081">
    <property type="entry name" value="GDHRDH"/>
</dbReference>
<evidence type="ECO:0000313" key="7">
    <source>
        <dbReference type="EMBL" id="MCT7660725.1"/>
    </source>
</evidence>
<dbReference type="InterPro" id="IPR002347">
    <property type="entry name" value="SDR_fam"/>
</dbReference>
<dbReference type="SUPFAM" id="SSF51735">
    <property type="entry name" value="NAD(P)-binding Rossmann-fold domains"/>
    <property type="match status" value="1"/>
</dbReference>
<dbReference type="PRINTS" id="PR00080">
    <property type="entry name" value="SDRFAMILY"/>
</dbReference>
<dbReference type="EMBL" id="JAODWD010000005">
    <property type="protein sequence ID" value="MCT7660725.1"/>
    <property type="molecule type" value="Genomic_DNA"/>
</dbReference>
<dbReference type="InterPro" id="IPR050259">
    <property type="entry name" value="SDR"/>
</dbReference>
<dbReference type="SMART" id="SM00822">
    <property type="entry name" value="PKS_KR"/>
    <property type="match status" value="1"/>
</dbReference>
<name>A0ABT2MEM1_9MYCO</name>
<dbReference type="PANTHER" id="PTHR42879:SF2">
    <property type="entry name" value="3-OXOACYL-[ACYL-CARRIER-PROTEIN] REDUCTASE FABG"/>
    <property type="match status" value="1"/>
</dbReference>
<proteinExistence type="inferred from homology"/>
<dbReference type="Gene3D" id="3.40.50.720">
    <property type="entry name" value="NAD(P)-binding Rossmann-like Domain"/>
    <property type="match status" value="1"/>
</dbReference>
<protein>
    <recommendedName>
        <fullName evidence="4">3-oxoacyl-[acyl-carrier-protein] reductase MabA</fullName>
    </recommendedName>
</protein>
<reference evidence="8" key="1">
    <citation type="submission" date="2023-07" db="EMBL/GenBank/DDBJ databases">
        <authorList>
            <person name="Deng Y."/>
            <person name="Zhang Y.-Q."/>
        </authorList>
    </citation>
    <scope>NUCLEOTIDE SEQUENCE [LARGE SCALE GENOMIC DNA]</scope>
    <source>
        <strain evidence="8">CPCC 205710</strain>
    </source>
</reference>
<evidence type="ECO:0000256" key="1">
    <source>
        <dbReference type="ARBA" id="ARBA00004191"/>
    </source>
</evidence>
<evidence type="ECO:0000256" key="5">
    <source>
        <dbReference type="ARBA" id="ARBA00047400"/>
    </source>
</evidence>
<accession>A0ABT2MEM1</accession>
<dbReference type="Pfam" id="PF13561">
    <property type="entry name" value="adh_short_C2"/>
    <property type="match status" value="1"/>
</dbReference>
<evidence type="ECO:0000256" key="3">
    <source>
        <dbReference type="ARBA" id="ARBA00022512"/>
    </source>
</evidence>
<sequence>MNVAYDFGGQTVVVTGGAQGIGLELSRFFCDAGAHVFIVDYDQAAASRSAAAIGAIAIGADVSKTDEVDLAVRQIISHTGRLDVLINNAGILRDKMLWKLTDDDWEQVMAIHVGGTSRMTRACVAHFRAQNFGRVINVTSYTGLRGNIGQANYAAAKAGIVGFTKTAAKELARFGVTVNAISPNALTRMVSSIPEDNKAELTAGIPMGRFADPREMSFAVGFLASHEAGYITGTVLPIDGGMSI</sequence>
<dbReference type="InterPro" id="IPR020904">
    <property type="entry name" value="Sc_DH/Rdtase_CS"/>
</dbReference>
<comment type="similarity">
    <text evidence="2">Belongs to the short-chain dehydrogenases/reductases (SDR) family.</text>
</comment>
<keyword evidence="3" id="KW-0964">Secreted</keyword>
<dbReference type="InterPro" id="IPR036291">
    <property type="entry name" value="NAD(P)-bd_dom_sf"/>
</dbReference>
<dbReference type="PROSITE" id="PS00061">
    <property type="entry name" value="ADH_SHORT"/>
    <property type="match status" value="1"/>
</dbReference>
<keyword evidence="3" id="KW-0134">Cell wall</keyword>
<evidence type="ECO:0000313" key="8">
    <source>
        <dbReference type="Proteomes" id="UP001206639"/>
    </source>
</evidence>
<organism evidence="7 8">
    <name type="scientific">Mycobacterium deserti</name>
    <dbReference type="NCBI Taxonomy" id="2978347"/>
    <lineage>
        <taxon>Bacteria</taxon>
        <taxon>Bacillati</taxon>
        <taxon>Actinomycetota</taxon>
        <taxon>Actinomycetes</taxon>
        <taxon>Mycobacteriales</taxon>
        <taxon>Mycobacteriaceae</taxon>
        <taxon>Mycobacterium</taxon>
    </lineage>
</organism>
<feature type="domain" description="Ketoreductase" evidence="6">
    <location>
        <begin position="10"/>
        <end position="184"/>
    </location>
</feature>
<evidence type="ECO:0000256" key="2">
    <source>
        <dbReference type="ARBA" id="ARBA00006484"/>
    </source>
</evidence>
<evidence type="ECO:0000259" key="6">
    <source>
        <dbReference type="SMART" id="SM00822"/>
    </source>
</evidence>